<evidence type="ECO:0000313" key="1">
    <source>
        <dbReference type="EMBL" id="PBK93521.1"/>
    </source>
</evidence>
<evidence type="ECO:0000313" key="2">
    <source>
        <dbReference type="Proteomes" id="UP000217790"/>
    </source>
</evidence>
<gene>
    <name evidence="1" type="ORF">ARMGADRAFT_126877</name>
</gene>
<accession>A0A2H3DE80</accession>
<dbReference type="EMBL" id="KZ293656">
    <property type="protein sequence ID" value="PBK93521.1"/>
    <property type="molecule type" value="Genomic_DNA"/>
</dbReference>
<dbReference type="Proteomes" id="UP000217790">
    <property type="component" value="Unassembled WGS sequence"/>
</dbReference>
<sequence length="146" mass="16534">MDIRGGYHDSSSAQYNREHEYIEIERPQDRNIFRNCSQNTSEHTFTSIHIVVRGPIKPLESLSSRISLDQGQRHQTPAEPDSSITRTCSSLVSYTLTITFQRGKPRTVLHPSQHWDCHGTHSAAMLHGHDSSGLPPEIYDAIIDEL</sequence>
<name>A0A2H3DE80_ARMGA</name>
<dbReference type="InParanoid" id="A0A2H3DE80"/>
<proteinExistence type="predicted"/>
<dbReference type="OrthoDB" id="10639069at2759"/>
<protein>
    <submittedName>
        <fullName evidence="1">Uncharacterized protein</fullName>
    </submittedName>
</protein>
<organism evidence="1 2">
    <name type="scientific">Armillaria gallica</name>
    <name type="common">Bulbous honey fungus</name>
    <name type="synonym">Armillaria bulbosa</name>
    <dbReference type="NCBI Taxonomy" id="47427"/>
    <lineage>
        <taxon>Eukaryota</taxon>
        <taxon>Fungi</taxon>
        <taxon>Dikarya</taxon>
        <taxon>Basidiomycota</taxon>
        <taxon>Agaricomycotina</taxon>
        <taxon>Agaricomycetes</taxon>
        <taxon>Agaricomycetidae</taxon>
        <taxon>Agaricales</taxon>
        <taxon>Marasmiineae</taxon>
        <taxon>Physalacriaceae</taxon>
        <taxon>Armillaria</taxon>
    </lineage>
</organism>
<keyword evidence="2" id="KW-1185">Reference proteome</keyword>
<reference evidence="2" key="1">
    <citation type="journal article" date="2017" name="Nat. Ecol. Evol.">
        <title>Genome expansion and lineage-specific genetic innovations in the forest pathogenic fungi Armillaria.</title>
        <authorList>
            <person name="Sipos G."/>
            <person name="Prasanna A.N."/>
            <person name="Walter M.C."/>
            <person name="O'Connor E."/>
            <person name="Balint B."/>
            <person name="Krizsan K."/>
            <person name="Kiss B."/>
            <person name="Hess J."/>
            <person name="Varga T."/>
            <person name="Slot J."/>
            <person name="Riley R."/>
            <person name="Boka B."/>
            <person name="Rigling D."/>
            <person name="Barry K."/>
            <person name="Lee J."/>
            <person name="Mihaltcheva S."/>
            <person name="LaButti K."/>
            <person name="Lipzen A."/>
            <person name="Waldron R."/>
            <person name="Moloney N.M."/>
            <person name="Sperisen C."/>
            <person name="Kredics L."/>
            <person name="Vagvoelgyi C."/>
            <person name="Patrignani A."/>
            <person name="Fitzpatrick D."/>
            <person name="Nagy I."/>
            <person name="Doyle S."/>
            <person name="Anderson J.B."/>
            <person name="Grigoriev I.V."/>
            <person name="Gueldener U."/>
            <person name="Muensterkoetter M."/>
            <person name="Nagy L.G."/>
        </authorList>
    </citation>
    <scope>NUCLEOTIDE SEQUENCE [LARGE SCALE GENOMIC DNA]</scope>
    <source>
        <strain evidence="2">Ar21-2</strain>
    </source>
</reference>
<dbReference type="AlphaFoldDB" id="A0A2H3DE80"/>